<evidence type="ECO:0000313" key="1">
    <source>
        <dbReference type="EMBL" id="AQQ80367.1"/>
    </source>
</evidence>
<dbReference type="GeneID" id="39105778"/>
<protein>
    <submittedName>
        <fullName evidence="1">LEF-4</fullName>
    </submittedName>
</protein>
<accession>A0A1S5YEE0</accession>
<dbReference type="Pfam" id="PF05098">
    <property type="entry name" value="LEF-4"/>
    <property type="match status" value="1"/>
</dbReference>
<proteinExistence type="predicted"/>
<keyword evidence="2" id="KW-1185">Reference proteome</keyword>
<dbReference type="InterPro" id="IPR007790">
    <property type="entry name" value="LEF-4"/>
</dbReference>
<dbReference type="KEGG" id="vg:39105778"/>
<dbReference type="Proteomes" id="UP000203651">
    <property type="component" value="Segment"/>
</dbReference>
<sequence>MGDDELSVACDEYELSYTLTLPQDLLYVVKRYLDKEFLVKENYVEIVDVNHVRTRMQAGLYTSVMKRVVDSTKVVVLVGDEFVPMLNRHSVETPTRKCCVDMRRVSRVRVYDIGDGIEVKFEHIYYEYNDGDSLDPLMASKQIALHNILLDEKPIDVTNNSHLGSDEILANCRVELEYEPGGPNQALLYKMAGLIAHVETVVVSERLEPFVQHTSLLNEIVFRPFVDELSPQSVHDNDYAYWAIKLDGVRGRGYVINGDRIHVQLDDMRLYAGRLSQGGVGYNKILSVQVEYLEDLNTFYVTDVLFVYKFLYDNRNHFDKSSPYPVSLQQAVQYLNSHRNASRTFDGGRTLRFQSYHTNREAVEEEKRRLRVPHDGLIAVTRTGELVKVKDHRTLEMLWRGDGKFECSFGVFGVVNSSESLQADQIYEVVIVNDSQVRVVKLRTDRFVPN</sequence>
<name>A0A1S5YEE0_9BBAC</name>
<dbReference type="RefSeq" id="YP_009345818.1">
    <property type="nucleotide sequence ID" value="NC_033780.2"/>
</dbReference>
<reference evidence="1 2" key="1">
    <citation type="journal article" date="2017" name="PLoS ONE">
        <title>The Complete Genome Sequence of a Second Distinct Betabaculovirus from the True Armyworm, Mythimna unipuncta.</title>
        <authorList>
            <person name="Harrison R.L."/>
            <person name="Rowley D.L."/>
            <person name="Mowery J."/>
            <person name="Bauchan G.R."/>
            <person name="Theilmann D.A."/>
            <person name="Rohrmann G.F."/>
            <person name="Erlandson M.A."/>
        </authorList>
    </citation>
    <scope>NUCLEOTIDE SEQUENCE [LARGE SCALE GENOMIC DNA]</scope>
    <source>
        <strain evidence="1">MyunGV#8</strain>
    </source>
</reference>
<dbReference type="EMBL" id="KX855660">
    <property type="protein sequence ID" value="AQQ80367.1"/>
    <property type="molecule type" value="Genomic_DNA"/>
</dbReference>
<organism evidence="1 2">
    <name type="scientific">Betabaculovirus altermyunipunctae</name>
    <dbReference type="NCBI Taxonomy" id="3051996"/>
    <lineage>
        <taxon>Viruses</taxon>
        <taxon>Viruses incertae sedis</taxon>
        <taxon>Naldaviricetes</taxon>
        <taxon>Lefavirales</taxon>
        <taxon>Baculoviridae</taxon>
        <taxon>Betabaculovirus</taxon>
    </lineage>
</organism>
<evidence type="ECO:0000313" key="2">
    <source>
        <dbReference type="Proteomes" id="UP000203651"/>
    </source>
</evidence>
<dbReference type="GO" id="GO:0006355">
    <property type="term" value="P:regulation of DNA-templated transcription"/>
    <property type="evidence" value="ECO:0007669"/>
    <property type="project" value="InterPro"/>
</dbReference>